<dbReference type="RefSeq" id="WP_372561749.1">
    <property type="nucleotide sequence ID" value="NZ_JBGOSP010000002.1"/>
</dbReference>
<dbReference type="SUPFAM" id="SSF52788">
    <property type="entry name" value="Phosphotyrosine protein phosphatases I"/>
    <property type="match status" value="1"/>
</dbReference>
<evidence type="ECO:0000259" key="2">
    <source>
        <dbReference type="SMART" id="SM00226"/>
    </source>
</evidence>
<evidence type="ECO:0000313" key="3">
    <source>
        <dbReference type="EMBL" id="MFA3835735.1"/>
    </source>
</evidence>
<gene>
    <name evidence="3" type="ORF">ACEG43_06010</name>
</gene>
<dbReference type="EMBL" id="JBGOSP010000002">
    <property type="protein sequence ID" value="MFA3835735.1"/>
    <property type="molecule type" value="Genomic_DNA"/>
</dbReference>
<dbReference type="PANTHER" id="PTHR43428:SF1">
    <property type="entry name" value="ARSENATE REDUCTASE"/>
    <property type="match status" value="1"/>
</dbReference>
<evidence type="ECO:0000313" key="4">
    <source>
        <dbReference type="Proteomes" id="UP001571476"/>
    </source>
</evidence>
<dbReference type="Gene3D" id="3.40.50.2300">
    <property type="match status" value="1"/>
</dbReference>
<keyword evidence="4" id="KW-1185">Reference proteome</keyword>
<comment type="caution">
    <text evidence="3">The sequence shown here is derived from an EMBL/GenBank/DDBJ whole genome shotgun (WGS) entry which is preliminary data.</text>
</comment>
<dbReference type="Proteomes" id="UP001571476">
    <property type="component" value="Unassembled WGS sequence"/>
</dbReference>
<proteinExistence type="predicted"/>
<evidence type="ECO:0000256" key="1">
    <source>
        <dbReference type="ARBA" id="ARBA00022849"/>
    </source>
</evidence>
<feature type="domain" description="Phosphotyrosine protein phosphatase I" evidence="2">
    <location>
        <begin position="96"/>
        <end position="222"/>
    </location>
</feature>
<dbReference type="Pfam" id="PF01451">
    <property type="entry name" value="LMWPc"/>
    <property type="match status" value="1"/>
</dbReference>
<protein>
    <submittedName>
        <fullName evidence="3">Low molecular weight phosphatase family protein</fullName>
    </submittedName>
</protein>
<name>A0ABV4SBB6_9ACTN</name>
<sequence>MIPVGADLLAPAEGGSRVPVPVLPDGRLAAGAARLATAHRGRFCAETVQRVITDSYERLAATARVTTHLVVLAECLAAERLDALAHIEGAPGSGLPRVLFVCSHNAGRSQLAAALLAHRAQGHVTVSSAGTHPAAAVAPVVAQVLTEAGVPSAESAFPKPLTDEVVQAADIVITMGCGDACPVVAGRRYLDWPVADPEGAPIAVVRSIRDAIDAHITELLDSLPSAA</sequence>
<reference evidence="3 4" key="1">
    <citation type="submission" date="2024-08" db="EMBL/GenBank/DDBJ databases">
        <title>Genome sequence of Streptomyces aureus CACIA-1.46HGO.</title>
        <authorList>
            <person name="Evangelista-Martinez Z."/>
        </authorList>
    </citation>
    <scope>NUCLEOTIDE SEQUENCE [LARGE SCALE GENOMIC DNA]</scope>
    <source>
        <strain evidence="3 4">CACIA-1.46HGO</strain>
    </source>
</reference>
<dbReference type="InterPro" id="IPR023485">
    <property type="entry name" value="Ptyr_pPase"/>
</dbReference>
<dbReference type="Pfam" id="PF21234">
    <property type="entry name" value="Phosphatase-like_N"/>
    <property type="match status" value="1"/>
</dbReference>
<dbReference type="InterPro" id="IPR036196">
    <property type="entry name" value="Ptyr_pPase_sf"/>
</dbReference>
<dbReference type="InterPro" id="IPR048716">
    <property type="entry name" value="Phosphatase-like_N"/>
</dbReference>
<dbReference type="NCBIfam" id="NF046112">
    <property type="entry name" value="MSMEG_6209_Nter"/>
    <property type="match status" value="1"/>
</dbReference>
<dbReference type="SMART" id="SM00226">
    <property type="entry name" value="LMWPc"/>
    <property type="match status" value="1"/>
</dbReference>
<dbReference type="PANTHER" id="PTHR43428">
    <property type="entry name" value="ARSENATE REDUCTASE"/>
    <property type="match status" value="1"/>
</dbReference>
<dbReference type="Gene3D" id="1.10.8.1060">
    <property type="entry name" value="Corynebacterium glutamicum thioredoxin-dependent arsenate reductase, N-terminal domain"/>
    <property type="match status" value="1"/>
</dbReference>
<keyword evidence="1" id="KW-0059">Arsenical resistance</keyword>
<organism evidence="3 4">
    <name type="scientific">Streptomyces aureus</name>
    <dbReference type="NCBI Taxonomy" id="193461"/>
    <lineage>
        <taxon>Bacteria</taxon>
        <taxon>Bacillati</taxon>
        <taxon>Actinomycetota</taxon>
        <taxon>Actinomycetes</taxon>
        <taxon>Kitasatosporales</taxon>
        <taxon>Streptomycetaceae</taxon>
        <taxon>Streptomyces</taxon>
    </lineage>
</organism>
<accession>A0ABV4SBB6</accession>